<dbReference type="AlphaFoldDB" id="A0A0C9T0T3"/>
<dbReference type="Proteomes" id="UP000054279">
    <property type="component" value="Unassembled WGS sequence"/>
</dbReference>
<evidence type="ECO:0000256" key="1">
    <source>
        <dbReference type="SAM" id="SignalP"/>
    </source>
</evidence>
<keyword evidence="1" id="KW-0732">Signal</keyword>
<name>A0A0C9T0T3_SPHS4</name>
<proteinExistence type="predicted"/>
<evidence type="ECO:0000313" key="2">
    <source>
        <dbReference type="EMBL" id="KIJ22323.1"/>
    </source>
</evidence>
<feature type="chain" id="PRO_5002213400" evidence="1">
    <location>
        <begin position="18"/>
        <end position="70"/>
    </location>
</feature>
<reference evidence="2 3" key="1">
    <citation type="submission" date="2014-06" db="EMBL/GenBank/DDBJ databases">
        <title>Evolutionary Origins and Diversification of the Mycorrhizal Mutualists.</title>
        <authorList>
            <consortium name="DOE Joint Genome Institute"/>
            <consortium name="Mycorrhizal Genomics Consortium"/>
            <person name="Kohler A."/>
            <person name="Kuo A."/>
            <person name="Nagy L.G."/>
            <person name="Floudas D."/>
            <person name="Copeland A."/>
            <person name="Barry K.W."/>
            <person name="Cichocki N."/>
            <person name="Veneault-Fourrey C."/>
            <person name="LaButti K."/>
            <person name="Lindquist E.A."/>
            <person name="Lipzen A."/>
            <person name="Lundell T."/>
            <person name="Morin E."/>
            <person name="Murat C."/>
            <person name="Riley R."/>
            <person name="Ohm R."/>
            <person name="Sun H."/>
            <person name="Tunlid A."/>
            <person name="Henrissat B."/>
            <person name="Grigoriev I.V."/>
            <person name="Hibbett D.S."/>
            <person name="Martin F."/>
        </authorList>
    </citation>
    <scope>NUCLEOTIDE SEQUENCE [LARGE SCALE GENOMIC DNA]</scope>
    <source>
        <strain evidence="2 3">SS14</strain>
    </source>
</reference>
<evidence type="ECO:0000313" key="3">
    <source>
        <dbReference type="Proteomes" id="UP000054279"/>
    </source>
</evidence>
<dbReference type="HOGENOM" id="CLU_2759436_0_0_1"/>
<keyword evidence="3" id="KW-1185">Reference proteome</keyword>
<gene>
    <name evidence="2" type="ORF">M422DRAFT_277298</name>
</gene>
<organism evidence="2 3">
    <name type="scientific">Sphaerobolus stellatus (strain SS14)</name>
    <dbReference type="NCBI Taxonomy" id="990650"/>
    <lineage>
        <taxon>Eukaryota</taxon>
        <taxon>Fungi</taxon>
        <taxon>Dikarya</taxon>
        <taxon>Basidiomycota</taxon>
        <taxon>Agaricomycotina</taxon>
        <taxon>Agaricomycetes</taxon>
        <taxon>Phallomycetidae</taxon>
        <taxon>Geastrales</taxon>
        <taxon>Sphaerobolaceae</taxon>
        <taxon>Sphaerobolus</taxon>
    </lineage>
</organism>
<dbReference type="EMBL" id="KN838410">
    <property type="protein sequence ID" value="KIJ22323.1"/>
    <property type="molecule type" value="Genomic_DNA"/>
</dbReference>
<accession>A0A0C9T0T3</accession>
<feature type="signal peptide" evidence="1">
    <location>
        <begin position="1"/>
        <end position="17"/>
    </location>
</feature>
<sequence>MALLRLLCSILPRLVYVEVDFFGWVMIQRGRGGVQEDVQSQQLPSGTKIDSWSWGGAFVYPPVDFKRSLD</sequence>
<protein>
    <submittedName>
        <fullName evidence="2">Unplaced genomic scaffold SPHSTscaffold_1335, whole genome shotgun sequence</fullName>
    </submittedName>
</protein>